<dbReference type="InterPro" id="IPR050334">
    <property type="entry name" value="Molybdenum_import_ModC"/>
</dbReference>
<gene>
    <name evidence="6" type="ORF">IV417_05640</name>
</gene>
<organism evidence="6 7">
    <name type="scientific">Harenicola maris</name>
    <dbReference type="NCBI Taxonomy" id="2841044"/>
    <lineage>
        <taxon>Bacteria</taxon>
        <taxon>Pseudomonadati</taxon>
        <taxon>Pseudomonadota</taxon>
        <taxon>Alphaproteobacteria</taxon>
        <taxon>Rhodobacterales</taxon>
        <taxon>Paracoccaceae</taxon>
        <taxon>Harenicola</taxon>
    </lineage>
</organism>
<evidence type="ECO:0000259" key="5">
    <source>
        <dbReference type="PROSITE" id="PS50893"/>
    </source>
</evidence>
<dbReference type="PANTHER" id="PTHR43514:SF4">
    <property type="entry name" value="ABC TRANSPORTER I FAMILY MEMBER 10"/>
    <property type="match status" value="1"/>
</dbReference>
<dbReference type="InterPro" id="IPR003593">
    <property type="entry name" value="AAA+_ATPase"/>
</dbReference>
<dbReference type="EMBL" id="JADQAZ010000001">
    <property type="protein sequence ID" value="MBT0956858.1"/>
    <property type="molecule type" value="Genomic_DNA"/>
</dbReference>
<dbReference type="GO" id="GO:0016887">
    <property type="term" value="F:ATP hydrolysis activity"/>
    <property type="evidence" value="ECO:0007669"/>
    <property type="project" value="InterPro"/>
</dbReference>
<feature type="domain" description="ABC transporter" evidence="5">
    <location>
        <begin position="6"/>
        <end position="236"/>
    </location>
</feature>
<comment type="caution">
    <text evidence="6">The sequence shown here is derived from an EMBL/GenBank/DDBJ whole genome shotgun (WGS) entry which is preliminary data.</text>
</comment>
<sequence>MSEGSGAALRLNALIHQGEFALELAEEIAPGQITCLFGPSGSGKSSTLRAIAGLAAGLQGRVTLGSELWHEGKRSRLAPHKRRIGYMAQQPQLLPHKSVRGNLDYVARRSGTEGQVETMISDLGLAGLVRQRPATLSGGEQQRVALAQALLRAPRVLLLDEPLSALDGGAKADLVQVLRREVRRLKAPTLLVSHDAEEVAALSDRVLWIEGGRIVDEGPFPDGQGGEAQPVEGQIAKVSEGKCFVRAGSIAFWVPGDGAAGAPLRALLGERDLLITKTRPPMSSAMGGGEAEVRGVTPVDGDKTSVRVELDANGILLTARLDIARLRALRLSIGERVGVLIVGVVPLAG</sequence>
<feature type="region of interest" description="Disordered" evidence="4">
    <location>
        <begin position="279"/>
        <end position="298"/>
    </location>
</feature>
<dbReference type="PROSITE" id="PS00211">
    <property type="entry name" value="ABC_TRANSPORTER_1"/>
    <property type="match status" value="1"/>
</dbReference>
<evidence type="ECO:0000256" key="4">
    <source>
        <dbReference type="SAM" id="MobiDB-lite"/>
    </source>
</evidence>
<protein>
    <submittedName>
        <fullName evidence="6">ATP-binding cassette domain-containing protein</fullName>
    </submittedName>
</protein>
<evidence type="ECO:0000256" key="2">
    <source>
        <dbReference type="ARBA" id="ARBA00022741"/>
    </source>
</evidence>
<accession>A0AAP2CN26</accession>
<dbReference type="RefSeq" id="WP_327793047.1">
    <property type="nucleotide sequence ID" value="NZ_JADQAZ010000001.1"/>
</dbReference>
<keyword evidence="2" id="KW-0547">Nucleotide-binding</keyword>
<dbReference type="InterPro" id="IPR003439">
    <property type="entry name" value="ABC_transporter-like_ATP-bd"/>
</dbReference>
<dbReference type="InterPro" id="IPR017871">
    <property type="entry name" value="ABC_transporter-like_CS"/>
</dbReference>
<dbReference type="AlphaFoldDB" id="A0AAP2CN26"/>
<dbReference type="SUPFAM" id="SSF52540">
    <property type="entry name" value="P-loop containing nucleoside triphosphate hydrolases"/>
    <property type="match status" value="1"/>
</dbReference>
<evidence type="ECO:0000256" key="1">
    <source>
        <dbReference type="ARBA" id="ARBA00022448"/>
    </source>
</evidence>
<reference evidence="6 7" key="1">
    <citation type="journal article" date="2021" name="Arch. Microbiol.">
        <title>Harenicola maris gen. nov., sp. nov. isolated from the Sea of Japan shallow sediments.</title>
        <authorList>
            <person name="Romanenko L.A."/>
            <person name="Kurilenko V.V."/>
            <person name="Chernysheva N.Y."/>
            <person name="Tekutyeva L.A."/>
            <person name="Velansky P.V."/>
            <person name="Svetashev V.I."/>
            <person name="Isaeva M.P."/>
        </authorList>
    </citation>
    <scope>NUCLEOTIDE SEQUENCE [LARGE SCALE GENOMIC DNA]</scope>
    <source>
        <strain evidence="6 7">KMM 3653</strain>
    </source>
</reference>
<name>A0AAP2CN26_9RHOB</name>
<evidence type="ECO:0000256" key="3">
    <source>
        <dbReference type="ARBA" id="ARBA00022840"/>
    </source>
</evidence>
<dbReference type="PANTHER" id="PTHR43514">
    <property type="entry name" value="ABC TRANSPORTER I FAMILY MEMBER 10"/>
    <property type="match status" value="1"/>
</dbReference>
<dbReference type="SMART" id="SM00382">
    <property type="entry name" value="AAA"/>
    <property type="match status" value="1"/>
</dbReference>
<dbReference type="PROSITE" id="PS50893">
    <property type="entry name" value="ABC_TRANSPORTER_2"/>
    <property type="match status" value="1"/>
</dbReference>
<keyword evidence="3 6" id="KW-0067">ATP-binding</keyword>
<dbReference type="InterPro" id="IPR027417">
    <property type="entry name" value="P-loop_NTPase"/>
</dbReference>
<evidence type="ECO:0000313" key="6">
    <source>
        <dbReference type="EMBL" id="MBT0956858.1"/>
    </source>
</evidence>
<keyword evidence="1" id="KW-0813">Transport</keyword>
<dbReference type="Pfam" id="PF00005">
    <property type="entry name" value="ABC_tran"/>
    <property type="match status" value="1"/>
</dbReference>
<dbReference type="InterPro" id="IPR008995">
    <property type="entry name" value="Mo/tungstate-bd_C_term_dom"/>
</dbReference>
<keyword evidence="7" id="KW-1185">Reference proteome</keyword>
<dbReference type="GO" id="GO:0005524">
    <property type="term" value="F:ATP binding"/>
    <property type="evidence" value="ECO:0007669"/>
    <property type="project" value="UniProtKB-KW"/>
</dbReference>
<dbReference type="SUPFAM" id="SSF50331">
    <property type="entry name" value="MOP-like"/>
    <property type="match status" value="1"/>
</dbReference>
<dbReference type="Gene3D" id="3.40.50.300">
    <property type="entry name" value="P-loop containing nucleotide triphosphate hydrolases"/>
    <property type="match status" value="1"/>
</dbReference>
<evidence type="ECO:0000313" key="7">
    <source>
        <dbReference type="Proteomes" id="UP001315686"/>
    </source>
</evidence>
<dbReference type="Proteomes" id="UP001315686">
    <property type="component" value="Unassembled WGS sequence"/>
</dbReference>
<proteinExistence type="predicted"/>